<gene>
    <name evidence="4" type="ORF">QUG92_12510</name>
</gene>
<keyword evidence="2 4" id="KW-0418">Kinase</keyword>
<dbReference type="Gene3D" id="3.40.1190.20">
    <property type="match status" value="1"/>
</dbReference>
<dbReference type="Proteomes" id="UP001237823">
    <property type="component" value="Unassembled WGS sequence"/>
</dbReference>
<organism evidence="4 5">
    <name type="scientific">Curtobacterium citri</name>
    <dbReference type="NCBI Taxonomy" id="3055139"/>
    <lineage>
        <taxon>Bacteria</taxon>
        <taxon>Bacillati</taxon>
        <taxon>Actinomycetota</taxon>
        <taxon>Actinomycetes</taxon>
        <taxon>Micrococcales</taxon>
        <taxon>Microbacteriaceae</taxon>
        <taxon>Curtobacterium</taxon>
    </lineage>
</organism>
<dbReference type="GO" id="GO:0016301">
    <property type="term" value="F:kinase activity"/>
    <property type="evidence" value="ECO:0007669"/>
    <property type="project" value="UniProtKB-KW"/>
</dbReference>
<dbReference type="InterPro" id="IPR029056">
    <property type="entry name" value="Ribokinase-like"/>
</dbReference>
<evidence type="ECO:0000313" key="4">
    <source>
        <dbReference type="EMBL" id="MDM7885927.1"/>
    </source>
</evidence>
<evidence type="ECO:0000256" key="2">
    <source>
        <dbReference type="ARBA" id="ARBA00022777"/>
    </source>
</evidence>
<evidence type="ECO:0000313" key="5">
    <source>
        <dbReference type="Proteomes" id="UP001237823"/>
    </source>
</evidence>
<evidence type="ECO:0000256" key="1">
    <source>
        <dbReference type="ARBA" id="ARBA00022679"/>
    </source>
</evidence>
<dbReference type="RefSeq" id="WP_289459290.1">
    <property type="nucleotide sequence ID" value="NZ_JAUCML010000008.1"/>
</dbReference>
<dbReference type="Pfam" id="PF00294">
    <property type="entry name" value="PfkB"/>
    <property type="match status" value="1"/>
</dbReference>
<keyword evidence="5" id="KW-1185">Reference proteome</keyword>
<name>A0ABT7T8P5_9MICO</name>
<comment type="caution">
    <text evidence="4">The sequence shown here is derived from an EMBL/GenBank/DDBJ whole genome shotgun (WGS) entry which is preliminary data.</text>
</comment>
<dbReference type="InterPro" id="IPR011611">
    <property type="entry name" value="PfkB_dom"/>
</dbReference>
<protein>
    <submittedName>
        <fullName evidence="4">PfkB family carbohydrate kinase</fullName>
    </submittedName>
</protein>
<dbReference type="EMBL" id="JAUCML010000008">
    <property type="protein sequence ID" value="MDM7885927.1"/>
    <property type="molecule type" value="Genomic_DNA"/>
</dbReference>
<feature type="domain" description="Carbohydrate kinase PfkB" evidence="3">
    <location>
        <begin position="1"/>
        <end position="293"/>
    </location>
</feature>
<dbReference type="PANTHER" id="PTHR10584">
    <property type="entry name" value="SUGAR KINASE"/>
    <property type="match status" value="1"/>
</dbReference>
<dbReference type="PANTHER" id="PTHR10584:SF166">
    <property type="entry name" value="RIBOKINASE"/>
    <property type="match status" value="1"/>
</dbReference>
<reference evidence="4 5" key="1">
    <citation type="submission" date="2023-06" db="EMBL/GenBank/DDBJ databases">
        <authorList>
            <person name="Feng G."/>
            <person name="Li J."/>
            <person name="Zhu H."/>
        </authorList>
    </citation>
    <scope>NUCLEOTIDE SEQUENCE [LARGE SCALE GENOMIC DNA]</scope>
    <source>
        <strain evidence="4 5">RHCKG23</strain>
    </source>
</reference>
<sequence length="309" mass="30679">MPRLVSVGNVIVDIVMRVDAIPEPGGDVIASASTVTAGGGLNTMVAAVRDGIDVAFAGQYGTGPFGDVVRAALASSGVEVLQPGRDDVDSGYCVALVDASTERTFVTSVGAEGRLDRSDLDRVELRSDDTVFVSGYGLAHAVNGPAIADWIGTVPPSVRVVLDPSPLVDTLDPAVLGPVTARADVVSANGREARLLAPTAAGLPEAVTTIAASARGTALVRDGAAGCWVAEPGAAPVLVPGFAVDAVDSNGAGDAHGGVLVAALSRGASLVDAVRRANAAAALAVTRHGPATAPTAAETDAFLAAHPSA</sequence>
<proteinExistence type="predicted"/>
<dbReference type="SUPFAM" id="SSF53613">
    <property type="entry name" value="Ribokinase-like"/>
    <property type="match status" value="1"/>
</dbReference>
<accession>A0ABT7T8P5</accession>
<keyword evidence="1" id="KW-0808">Transferase</keyword>
<evidence type="ECO:0000259" key="3">
    <source>
        <dbReference type="Pfam" id="PF00294"/>
    </source>
</evidence>